<dbReference type="EMBL" id="BMJT01000006">
    <property type="protein sequence ID" value="GGG25418.1"/>
    <property type="molecule type" value="Genomic_DNA"/>
</dbReference>
<keyword evidence="6 11" id="KW-0418">Kinase</keyword>
<keyword evidence="3" id="KW-0597">Phosphoprotein</keyword>
<dbReference type="InterPro" id="IPR003594">
    <property type="entry name" value="HATPase_dom"/>
</dbReference>
<dbReference type="Gene3D" id="3.30.565.10">
    <property type="entry name" value="Histidine kinase-like ATPase, C-terminal domain"/>
    <property type="match status" value="1"/>
</dbReference>
<dbReference type="GO" id="GO:0000160">
    <property type="term" value="P:phosphorelay signal transduction system"/>
    <property type="evidence" value="ECO:0007669"/>
    <property type="project" value="UniProtKB-KW"/>
</dbReference>
<dbReference type="PANTHER" id="PTHR44936:SF9">
    <property type="entry name" value="SENSOR PROTEIN CREC"/>
    <property type="match status" value="1"/>
</dbReference>
<evidence type="ECO:0000256" key="1">
    <source>
        <dbReference type="ARBA" id="ARBA00000085"/>
    </source>
</evidence>
<evidence type="ECO:0000256" key="3">
    <source>
        <dbReference type="ARBA" id="ARBA00022553"/>
    </source>
</evidence>
<evidence type="ECO:0000313" key="11">
    <source>
        <dbReference type="EMBL" id="GGG25418.1"/>
    </source>
</evidence>
<evidence type="ECO:0000256" key="6">
    <source>
        <dbReference type="ARBA" id="ARBA00022777"/>
    </source>
</evidence>
<reference evidence="11" key="1">
    <citation type="journal article" date="2014" name="Int. J. Syst. Evol. Microbiol.">
        <title>Complete genome sequence of Corynebacterium casei LMG S-19264T (=DSM 44701T), isolated from a smear-ripened cheese.</title>
        <authorList>
            <consortium name="US DOE Joint Genome Institute (JGI-PGF)"/>
            <person name="Walter F."/>
            <person name="Albersmeier A."/>
            <person name="Kalinowski J."/>
            <person name="Ruckert C."/>
        </authorList>
    </citation>
    <scope>NUCLEOTIDE SEQUENCE</scope>
    <source>
        <strain evidence="11">CGMCC 1.15760</strain>
    </source>
</reference>
<dbReference type="PROSITE" id="PS50109">
    <property type="entry name" value="HIS_KIN"/>
    <property type="match status" value="1"/>
</dbReference>
<evidence type="ECO:0000313" key="12">
    <source>
        <dbReference type="Proteomes" id="UP000616608"/>
    </source>
</evidence>
<evidence type="ECO:0000256" key="9">
    <source>
        <dbReference type="SAM" id="Phobius"/>
    </source>
</evidence>
<dbReference type="InterPro" id="IPR036890">
    <property type="entry name" value="HATPase_C_sf"/>
</dbReference>
<dbReference type="PRINTS" id="PR00344">
    <property type="entry name" value="BCTRLSENSOR"/>
</dbReference>
<keyword evidence="5" id="KW-0547">Nucleotide-binding</keyword>
<evidence type="ECO:0000256" key="5">
    <source>
        <dbReference type="ARBA" id="ARBA00022741"/>
    </source>
</evidence>
<comment type="catalytic activity">
    <reaction evidence="1">
        <text>ATP + protein L-histidine = ADP + protein N-phospho-L-histidine.</text>
        <dbReference type="EC" id="2.7.13.3"/>
    </reaction>
</comment>
<evidence type="ECO:0000256" key="8">
    <source>
        <dbReference type="ARBA" id="ARBA00023012"/>
    </source>
</evidence>
<feature type="transmembrane region" description="Helical" evidence="9">
    <location>
        <begin position="119"/>
        <end position="135"/>
    </location>
</feature>
<dbReference type="Pfam" id="PF02518">
    <property type="entry name" value="HATPase_c"/>
    <property type="match status" value="1"/>
</dbReference>
<accession>A0A917G6P8</accession>
<dbReference type="GO" id="GO:0004673">
    <property type="term" value="F:protein histidine kinase activity"/>
    <property type="evidence" value="ECO:0007669"/>
    <property type="project" value="UniProtKB-EC"/>
</dbReference>
<dbReference type="InterPro" id="IPR005467">
    <property type="entry name" value="His_kinase_dom"/>
</dbReference>
<dbReference type="Proteomes" id="UP000616608">
    <property type="component" value="Unassembled WGS sequence"/>
</dbReference>
<comment type="caution">
    <text evidence="11">The sequence shown here is derived from an EMBL/GenBank/DDBJ whole genome shotgun (WGS) entry which is preliminary data.</text>
</comment>
<dbReference type="InterPro" id="IPR050980">
    <property type="entry name" value="2C_sensor_his_kinase"/>
</dbReference>
<feature type="transmembrane region" description="Helical" evidence="9">
    <location>
        <begin position="38"/>
        <end position="55"/>
    </location>
</feature>
<sequence>MPRSLQLSHNKYEWLWVFIIATLTAISSEIKLLPFEHISFRFGLGSIVFLLLLLIRPTSHIVRTGVVTGVVVVLTRTLIDIGFHRDTFLSSLYENTPVLIFYTVYSIGYRFLKLDQQRERAIILGVLAVAVEVTANSSEQLLRYAFLHTTIDYTGWLLIIGVACFRSFFVVGIYYSIAQAYSQRQLTADLTVNSTMYMEAFYLQKMMDQIEKVMAQSYSLYRQLKTEEHQSYTSALHIAQEIHEVKKDSQRIYASLNNLTTHHSYEAQLSQLVQHVRVSNENYALHLQKNIIIQVDQLTDYAVKEQLVILTILNNLVANAVEAMTRGVITIQVKEQGLNTWFIVTDEGMGVATEDATIIFEPGFTTKYNQAGVAATGIGLSHVRDLVHQLQGVITCESTGQGACFRVKVPTKKLQG</sequence>
<name>A0A917G6P8_9BACI</name>
<protein>
    <recommendedName>
        <fullName evidence="2">histidine kinase</fullName>
        <ecNumber evidence="2">2.7.13.3</ecNumber>
    </recommendedName>
</protein>
<dbReference type="PANTHER" id="PTHR44936">
    <property type="entry name" value="SENSOR PROTEIN CREC"/>
    <property type="match status" value="1"/>
</dbReference>
<keyword evidence="7" id="KW-0067">ATP-binding</keyword>
<dbReference type="AlphaFoldDB" id="A0A917G6P8"/>
<dbReference type="EC" id="2.7.13.3" evidence="2"/>
<evidence type="ECO:0000259" key="10">
    <source>
        <dbReference type="PROSITE" id="PS50109"/>
    </source>
</evidence>
<dbReference type="SMART" id="SM00387">
    <property type="entry name" value="HATPase_c"/>
    <property type="match status" value="1"/>
</dbReference>
<keyword evidence="9" id="KW-0812">Transmembrane</keyword>
<keyword evidence="12" id="KW-1185">Reference proteome</keyword>
<dbReference type="SUPFAM" id="SSF55874">
    <property type="entry name" value="ATPase domain of HSP90 chaperone/DNA topoisomerase II/histidine kinase"/>
    <property type="match status" value="1"/>
</dbReference>
<feature type="transmembrane region" description="Helical" evidence="9">
    <location>
        <begin position="95"/>
        <end position="112"/>
    </location>
</feature>
<evidence type="ECO:0000256" key="4">
    <source>
        <dbReference type="ARBA" id="ARBA00022679"/>
    </source>
</evidence>
<keyword evidence="4" id="KW-0808">Transferase</keyword>
<feature type="transmembrane region" description="Helical" evidence="9">
    <location>
        <begin position="155"/>
        <end position="177"/>
    </location>
</feature>
<feature type="transmembrane region" description="Helical" evidence="9">
    <location>
        <begin position="12"/>
        <end position="32"/>
    </location>
</feature>
<keyword evidence="9" id="KW-0472">Membrane</keyword>
<feature type="domain" description="Histidine kinase" evidence="10">
    <location>
        <begin position="205"/>
        <end position="413"/>
    </location>
</feature>
<keyword evidence="9" id="KW-1133">Transmembrane helix</keyword>
<gene>
    <name evidence="11" type="ORF">GCM10007425_20010</name>
</gene>
<keyword evidence="8" id="KW-0902">Two-component regulatory system</keyword>
<dbReference type="GO" id="GO:0005524">
    <property type="term" value="F:ATP binding"/>
    <property type="evidence" value="ECO:0007669"/>
    <property type="project" value="UniProtKB-KW"/>
</dbReference>
<proteinExistence type="predicted"/>
<organism evidence="11 12">
    <name type="scientific">Lysinibacillus alkalisoli</name>
    <dbReference type="NCBI Taxonomy" id="1911548"/>
    <lineage>
        <taxon>Bacteria</taxon>
        <taxon>Bacillati</taxon>
        <taxon>Bacillota</taxon>
        <taxon>Bacilli</taxon>
        <taxon>Bacillales</taxon>
        <taxon>Bacillaceae</taxon>
        <taxon>Lysinibacillus</taxon>
    </lineage>
</organism>
<dbReference type="RefSeq" id="WP_188614914.1">
    <property type="nucleotide sequence ID" value="NZ_BMJT01000006.1"/>
</dbReference>
<dbReference type="InterPro" id="IPR004358">
    <property type="entry name" value="Sig_transdc_His_kin-like_C"/>
</dbReference>
<evidence type="ECO:0000256" key="2">
    <source>
        <dbReference type="ARBA" id="ARBA00012438"/>
    </source>
</evidence>
<evidence type="ECO:0000256" key="7">
    <source>
        <dbReference type="ARBA" id="ARBA00022840"/>
    </source>
</evidence>
<reference evidence="11" key="2">
    <citation type="submission" date="2020-09" db="EMBL/GenBank/DDBJ databases">
        <authorList>
            <person name="Sun Q."/>
            <person name="Zhou Y."/>
        </authorList>
    </citation>
    <scope>NUCLEOTIDE SEQUENCE</scope>
    <source>
        <strain evidence="11">CGMCC 1.15760</strain>
    </source>
</reference>
<feature type="transmembrane region" description="Helical" evidence="9">
    <location>
        <begin position="62"/>
        <end position="83"/>
    </location>
</feature>